<dbReference type="PROSITE" id="PS50075">
    <property type="entry name" value="CARRIER"/>
    <property type="match status" value="1"/>
</dbReference>
<dbReference type="RefSeq" id="WP_345054352.1">
    <property type="nucleotide sequence ID" value="NZ_BAAAVM010000057.1"/>
</dbReference>
<dbReference type="SMART" id="SM00823">
    <property type="entry name" value="PKS_PP"/>
    <property type="match status" value="1"/>
</dbReference>
<evidence type="ECO:0000256" key="5">
    <source>
        <dbReference type="ARBA" id="ARBA00022598"/>
    </source>
</evidence>
<dbReference type="Gene3D" id="1.10.1200.10">
    <property type="entry name" value="ACP-like"/>
    <property type="match status" value="1"/>
</dbReference>
<gene>
    <name evidence="8" type="ORF">GCM10010521_42730</name>
</gene>
<comment type="caution">
    <text evidence="8">The sequence shown here is derived from an EMBL/GenBank/DDBJ whole genome shotgun (WGS) entry which is preliminary data.</text>
</comment>
<dbReference type="InterPro" id="IPR045851">
    <property type="entry name" value="AMP-bd_C_sf"/>
</dbReference>
<dbReference type="InterPro" id="IPR001031">
    <property type="entry name" value="Thioesterase"/>
</dbReference>
<dbReference type="Gene3D" id="2.30.38.10">
    <property type="entry name" value="Luciferase, Domain 3"/>
    <property type="match status" value="1"/>
</dbReference>
<dbReference type="InterPro" id="IPR020802">
    <property type="entry name" value="TesA-like"/>
</dbReference>
<keyword evidence="5" id="KW-0436">Ligase</keyword>
<sequence length="1334" mass="143342">MTSPDDRTFPLTDLQAGYLVGASPLMELGGFRPNLYYELDVVGFDPERAERAVRLLVDRHEHLRTIVLPEGEQRVLGPRETTPFRLETIDVVGAGPDRQRAVLAATRERMRDEGPDPTGWPLFEITAVRLRRHRVRLHLAMSLLLLDSGSTRLLEREWWQLYLDPAAELPPVRGTFRECVAAAAARAGTPEHRAHLDYWESRLDSLPEAPRLPMARRPAAIDPVRLTRRSFFLDRAGWQRLRAAFRTHRVLPTTGLLHVYAEVLGTWAAAPRFCLNVLHQNWTNRHPEAAGVVGQFSATLPLEVDLGAEDTFWARAAVLQRRLWRDLEHADVSAVEITRELAARRGWTTTAALPYVFNSMLGPAPDRRPAPGRPVCRTVHTGLRTPQVLIDNQTKDAPDGGVECVWDMVDEAFPDGLPQLLFDTYRRVLQELAAPDGADAVPDLLPPGHRDTVAALNRPAPAHAGRLEDAFLAQARRRPDAPAVVAAGRTLGYGELERASGELARRLAALGAGPGQVVPVVMAKGWEQVVAVLGVLRAGAAYCPVDASLPADRIARLTAACGSPVVLTQSHTEPRLPDGVTALRVDEPLPGEAPPPEGPRGARDVAYVIYTSGSTGTPKGVVIEHEAALNTVVDVCGRIGLGPADRVFGISSLSFDLSVWDVFGTLGAGAALVLPAASSRPDPVGWARCAAEHGVTVWNSVPALAEMLVELIEEDPGRHTPPVRAFLLSGDWIPTTLPGRMRRCLPDVRVLAMGGATEAAIWSNLHEVAEVDPAWPSVPYGVPLTGQTMRVLDHRLELRPPWATGRIHIGGTGLARGYAGDAERTAERFLTHPRTGERLYWTGDLGRYWPDGTIEFLGREDRQLKIQGFRVEPGEVEAALRGHPGVVECAVCAVPAPGGQQALVALVVAAGGEPPAPAALTAHLRDRLPAYLVPGRIHLVDRLPLTANGKVDPRAALALTGDAGPDDGGTDLDDQVLKQLAEVWSELLRVPSVGPDSDFFALGGNSLLALRLVNRIRVVFGTELGFGEVFEAPTLRALGARLQSGGRTASCAVPLSGGTGPELVLFHPVGGSVSSYLPLARVWPGPVLGFQHPALTGDGDALPVPDLAALAAGYREELQRLRPRGPYLLGGWSLGGVLAQEVARQLAERGHDCRVVMVDSVVREHRVPADETERQLEFLRDLAGGRLSDAVAGAVRAVPADLAPAAARDAAVAHGLLPAEVAVADHLRLSAVHARNLALLAAHRPSVCTPPALLVVADRERRSGDPAADWRALCPALTVVRRPRDHYSIVSPDELGLLAEQLSAWLNDAGPSGGTGPGGGTISTPAPVVERDRT</sequence>
<evidence type="ECO:0000313" key="9">
    <source>
        <dbReference type="Proteomes" id="UP001500893"/>
    </source>
</evidence>
<dbReference type="InterPro" id="IPR020806">
    <property type="entry name" value="PKS_PP-bd"/>
</dbReference>
<dbReference type="PANTHER" id="PTHR45527:SF10">
    <property type="entry name" value="PYOCHELIN SYNTHASE PCHF"/>
    <property type="match status" value="1"/>
</dbReference>
<dbReference type="SUPFAM" id="SSF52777">
    <property type="entry name" value="CoA-dependent acyltransferases"/>
    <property type="match status" value="2"/>
</dbReference>
<dbReference type="SUPFAM" id="SSF47336">
    <property type="entry name" value="ACP-like"/>
    <property type="match status" value="1"/>
</dbReference>
<dbReference type="Pfam" id="PF13193">
    <property type="entry name" value="AMP-binding_C"/>
    <property type="match status" value="1"/>
</dbReference>
<evidence type="ECO:0000313" key="8">
    <source>
        <dbReference type="EMBL" id="GAA3150525.1"/>
    </source>
</evidence>
<dbReference type="Pfam" id="PF00975">
    <property type="entry name" value="Thioesterase"/>
    <property type="match status" value="1"/>
</dbReference>
<dbReference type="PANTHER" id="PTHR45527">
    <property type="entry name" value="NONRIBOSOMAL PEPTIDE SYNTHETASE"/>
    <property type="match status" value="1"/>
</dbReference>
<keyword evidence="3" id="KW-0596">Phosphopantetheine</keyword>
<dbReference type="Gene3D" id="3.30.559.30">
    <property type="entry name" value="Nonribosomal peptide synthetase, condensation domain"/>
    <property type="match status" value="1"/>
</dbReference>
<comment type="cofactor">
    <cofactor evidence="1">
        <name>pantetheine 4'-phosphate</name>
        <dbReference type="ChEBI" id="CHEBI:47942"/>
    </cofactor>
</comment>
<name>A0ABP6NK24_9ACTN</name>
<dbReference type="NCBIfam" id="TIGR01733">
    <property type="entry name" value="AA-adenyl-dom"/>
    <property type="match status" value="1"/>
</dbReference>
<dbReference type="Gene3D" id="3.30.300.30">
    <property type="match status" value="1"/>
</dbReference>
<dbReference type="Gene3D" id="3.30.559.10">
    <property type="entry name" value="Chloramphenicol acetyltransferase-like domain"/>
    <property type="match status" value="1"/>
</dbReference>
<organism evidence="8 9">
    <name type="scientific">Streptomyces rameus</name>
    <dbReference type="NCBI Taxonomy" id="68261"/>
    <lineage>
        <taxon>Bacteria</taxon>
        <taxon>Bacillati</taxon>
        <taxon>Actinomycetota</taxon>
        <taxon>Actinomycetes</taxon>
        <taxon>Kitasatosporales</taxon>
        <taxon>Streptomycetaceae</taxon>
        <taxon>Streptomyces</taxon>
    </lineage>
</organism>
<evidence type="ECO:0000259" key="7">
    <source>
        <dbReference type="PROSITE" id="PS50075"/>
    </source>
</evidence>
<reference evidence="9" key="1">
    <citation type="journal article" date="2019" name="Int. J. Syst. Evol. Microbiol.">
        <title>The Global Catalogue of Microorganisms (GCM) 10K type strain sequencing project: providing services to taxonomists for standard genome sequencing and annotation.</title>
        <authorList>
            <consortium name="The Broad Institute Genomics Platform"/>
            <consortium name="The Broad Institute Genome Sequencing Center for Infectious Disease"/>
            <person name="Wu L."/>
            <person name="Ma J."/>
        </authorList>
    </citation>
    <scope>NUCLEOTIDE SEQUENCE [LARGE SCALE GENOMIC DNA]</scope>
    <source>
        <strain evidence="9">JCM 11574</strain>
    </source>
</reference>
<proteinExistence type="predicted"/>
<evidence type="ECO:0000256" key="1">
    <source>
        <dbReference type="ARBA" id="ARBA00001957"/>
    </source>
</evidence>
<dbReference type="PROSITE" id="PS00012">
    <property type="entry name" value="PHOSPHOPANTETHEINE"/>
    <property type="match status" value="1"/>
</dbReference>
<dbReference type="PROSITE" id="PS00455">
    <property type="entry name" value="AMP_BINDING"/>
    <property type="match status" value="1"/>
</dbReference>
<dbReference type="Pfam" id="PF00550">
    <property type="entry name" value="PP-binding"/>
    <property type="match status" value="1"/>
</dbReference>
<dbReference type="InterPro" id="IPR025110">
    <property type="entry name" value="AMP-bd_C"/>
</dbReference>
<dbReference type="InterPro" id="IPR000873">
    <property type="entry name" value="AMP-dep_synth/lig_dom"/>
</dbReference>
<evidence type="ECO:0000256" key="4">
    <source>
        <dbReference type="ARBA" id="ARBA00022553"/>
    </source>
</evidence>
<dbReference type="InterPro" id="IPR020845">
    <property type="entry name" value="AMP-binding_CS"/>
</dbReference>
<accession>A0ABP6NK24</accession>
<dbReference type="InterPro" id="IPR006162">
    <property type="entry name" value="Ppantetheine_attach_site"/>
</dbReference>
<dbReference type="SUPFAM" id="SSF56801">
    <property type="entry name" value="Acetyl-CoA synthetase-like"/>
    <property type="match status" value="1"/>
</dbReference>
<feature type="region of interest" description="Disordered" evidence="6">
    <location>
        <begin position="1309"/>
        <end position="1334"/>
    </location>
</feature>
<dbReference type="Proteomes" id="UP001500893">
    <property type="component" value="Unassembled WGS sequence"/>
</dbReference>
<dbReference type="SUPFAM" id="SSF53474">
    <property type="entry name" value="alpha/beta-Hydrolases"/>
    <property type="match status" value="1"/>
</dbReference>
<dbReference type="Gene3D" id="3.40.50.980">
    <property type="match status" value="2"/>
</dbReference>
<dbReference type="InterPro" id="IPR001242">
    <property type="entry name" value="Condensation_dom"/>
</dbReference>
<evidence type="ECO:0000256" key="6">
    <source>
        <dbReference type="SAM" id="MobiDB-lite"/>
    </source>
</evidence>
<keyword evidence="9" id="KW-1185">Reference proteome</keyword>
<keyword evidence="4" id="KW-0597">Phosphoprotein</keyword>
<evidence type="ECO:0000256" key="2">
    <source>
        <dbReference type="ARBA" id="ARBA00004924"/>
    </source>
</evidence>
<protein>
    <recommendedName>
        <fullName evidence="7">Carrier domain-containing protein</fullName>
    </recommendedName>
</protein>
<evidence type="ECO:0000256" key="3">
    <source>
        <dbReference type="ARBA" id="ARBA00022450"/>
    </source>
</evidence>
<dbReference type="InterPro" id="IPR036736">
    <property type="entry name" value="ACP-like_sf"/>
</dbReference>
<feature type="compositionally biased region" description="Gly residues" evidence="6">
    <location>
        <begin position="1311"/>
        <end position="1321"/>
    </location>
</feature>
<comment type="pathway">
    <text evidence="2">Siderophore biosynthesis.</text>
</comment>
<dbReference type="EMBL" id="BAAAVM010000057">
    <property type="protein sequence ID" value="GAA3150525.1"/>
    <property type="molecule type" value="Genomic_DNA"/>
</dbReference>
<dbReference type="InterPro" id="IPR010071">
    <property type="entry name" value="AA_adenyl_dom"/>
</dbReference>
<dbReference type="Pfam" id="PF00501">
    <property type="entry name" value="AMP-binding"/>
    <property type="match status" value="1"/>
</dbReference>
<dbReference type="InterPro" id="IPR023213">
    <property type="entry name" value="CAT-like_dom_sf"/>
</dbReference>
<dbReference type="Pfam" id="PF00668">
    <property type="entry name" value="Condensation"/>
    <property type="match status" value="1"/>
</dbReference>
<dbReference type="InterPro" id="IPR009081">
    <property type="entry name" value="PP-bd_ACP"/>
</dbReference>
<dbReference type="InterPro" id="IPR029058">
    <property type="entry name" value="AB_hydrolase_fold"/>
</dbReference>
<dbReference type="SMART" id="SM00824">
    <property type="entry name" value="PKS_TE"/>
    <property type="match status" value="1"/>
</dbReference>
<dbReference type="Gene3D" id="3.40.50.1820">
    <property type="entry name" value="alpha/beta hydrolase"/>
    <property type="match status" value="1"/>
</dbReference>
<feature type="domain" description="Carrier" evidence="7">
    <location>
        <begin position="971"/>
        <end position="1046"/>
    </location>
</feature>